<keyword evidence="2" id="KW-1185">Reference proteome</keyword>
<dbReference type="EMBL" id="CAJVQC010094503">
    <property type="protein sequence ID" value="CAG8827837.1"/>
    <property type="molecule type" value="Genomic_DNA"/>
</dbReference>
<evidence type="ECO:0000313" key="1">
    <source>
        <dbReference type="EMBL" id="CAG8827837.1"/>
    </source>
</evidence>
<dbReference type="Proteomes" id="UP000789920">
    <property type="component" value="Unassembled WGS sequence"/>
</dbReference>
<protein>
    <submittedName>
        <fullName evidence="1">604_t:CDS:1</fullName>
    </submittedName>
</protein>
<feature type="non-terminal residue" evidence="1">
    <location>
        <position position="47"/>
    </location>
</feature>
<comment type="caution">
    <text evidence="1">The sequence shown here is derived from an EMBL/GenBank/DDBJ whole genome shotgun (WGS) entry which is preliminary data.</text>
</comment>
<sequence length="47" mass="5593">KKNSVNAISKRRKKKEWATFGKRNKDFGNKKPIKMHDGQKNESKYNE</sequence>
<proteinExistence type="predicted"/>
<gene>
    <name evidence="1" type="ORF">RPERSI_LOCUS27074</name>
</gene>
<name>A0ACA9S5B0_9GLOM</name>
<organism evidence="1 2">
    <name type="scientific">Racocetra persica</name>
    <dbReference type="NCBI Taxonomy" id="160502"/>
    <lineage>
        <taxon>Eukaryota</taxon>
        <taxon>Fungi</taxon>
        <taxon>Fungi incertae sedis</taxon>
        <taxon>Mucoromycota</taxon>
        <taxon>Glomeromycotina</taxon>
        <taxon>Glomeromycetes</taxon>
        <taxon>Diversisporales</taxon>
        <taxon>Gigasporaceae</taxon>
        <taxon>Racocetra</taxon>
    </lineage>
</organism>
<feature type="non-terminal residue" evidence="1">
    <location>
        <position position="1"/>
    </location>
</feature>
<reference evidence="1" key="1">
    <citation type="submission" date="2021-06" db="EMBL/GenBank/DDBJ databases">
        <authorList>
            <person name="Kallberg Y."/>
            <person name="Tangrot J."/>
            <person name="Rosling A."/>
        </authorList>
    </citation>
    <scope>NUCLEOTIDE SEQUENCE</scope>
    <source>
        <strain evidence="1">MA461A</strain>
    </source>
</reference>
<evidence type="ECO:0000313" key="2">
    <source>
        <dbReference type="Proteomes" id="UP000789920"/>
    </source>
</evidence>
<accession>A0ACA9S5B0</accession>